<dbReference type="Pfam" id="PF13855">
    <property type="entry name" value="LRR_8"/>
    <property type="match status" value="1"/>
</dbReference>
<dbReference type="FunFam" id="3.80.10.10:FF:000095">
    <property type="entry name" value="LRR receptor-like serine/threonine-protein kinase GSO1"/>
    <property type="match status" value="1"/>
</dbReference>
<keyword evidence="10 23" id="KW-0812">Transmembrane</keyword>
<keyword evidence="5" id="KW-1003">Cell membrane</keyword>
<keyword evidence="6" id="KW-0723">Serine/threonine-protein kinase</keyword>
<dbReference type="GO" id="GO:0005524">
    <property type="term" value="F:ATP binding"/>
    <property type="evidence" value="ECO:0007669"/>
    <property type="project" value="UniProtKB-UniRule"/>
</dbReference>
<dbReference type="eggNOG" id="ENOG502QPYS">
    <property type="taxonomic scope" value="Eukaryota"/>
</dbReference>
<dbReference type="Pfam" id="PF00069">
    <property type="entry name" value="Pkinase"/>
    <property type="match status" value="1"/>
</dbReference>
<evidence type="ECO:0000256" key="11">
    <source>
        <dbReference type="ARBA" id="ARBA00022729"/>
    </source>
</evidence>
<dbReference type="FunFam" id="1.10.510.10:FF:000358">
    <property type="entry name" value="Putative leucine-rich repeat receptor-like serine/threonine-protein kinase"/>
    <property type="match status" value="1"/>
</dbReference>
<evidence type="ECO:0000256" key="14">
    <source>
        <dbReference type="ARBA" id="ARBA00022777"/>
    </source>
</evidence>
<dbReference type="InterPro" id="IPR017441">
    <property type="entry name" value="Protein_kinase_ATP_BS"/>
</dbReference>
<comment type="catalytic activity">
    <reaction evidence="20">
        <text>L-threonyl-[protein] + ATP = O-phospho-L-threonyl-[protein] + ADP + H(+)</text>
        <dbReference type="Rhea" id="RHEA:46608"/>
        <dbReference type="Rhea" id="RHEA-COMP:11060"/>
        <dbReference type="Rhea" id="RHEA-COMP:11605"/>
        <dbReference type="ChEBI" id="CHEBI:15378"/>
        <dbReference type="ChEBI" id="CHEBI:30013"/>
        <dbReference type="ChEBI" id="CHEBI:30616"/>
        <dbReference type="ChEBI" id="CHEBI:61977"/>
        <dbReference type="ChEBI" id="CHEBI:456216"/>
        <dbReference type="EC" id="2.7.11.1"/>
    </reaction>
</comment>
<dbReference type="SMART" id="SM00220">
    <property type="entry name" value="S_TKc"/>
    <property type="match status" value="1"/>
</dbReference>
<dbReference type="InterPro" id="IPR051809">
    <property type="entry name" value="Plant_receptor-like_S/T_kinase"/>
</dbReference>
<evidence type="ECO:0000256" key="10">
    <source>
        <dbReference type="ARBA" id="ARBA00022692"/>
    </source>
</evidence>
<keyword evidence="16 23" id="KW-1133">Transmembrane helix</keyword>
<dbReference type="PANTHER" id="PTHR27008">
    <property type="entry name" value="OS04G0122200 PROTEIN"/>
    <property type="match status" value="1"/>
</dbReference>
<keyword evidence="11 24" id="KW-0732">Signal</keyword>
<evidence type="ECO:0000256" key="23">
    <source>
        <dbReference type="SAM" id="Phobius"/>
    </source>
</evidence>
<dbReference type="PROSITE" id="PS50011">
    <property type="entry name" value="PROTEIN_KINASE_DOM"/>
    <property type="match status" value="1"/>
</dbReference>
<feature type="domain" description="Protein kinase" evidence="25">
    <location>
        <begin position="631"/>
        <end position="908"/>
    </location>
</feature>
<dbReference type="PROSITE" id="PS00107">
    <property type="entry name" value="PROTEIN_KINASE_ATP"/>
    <property type="match status" value="1"/>
</dbReference>
<keyword evidence="27" id="KW-1185">Reference proteome</keyword>
<dbReference type="Pfam" id="PF08263">
    <property type="entry name" value="LRRNT_2"/>
    <property type="match status" value="1"/>
</dbReference>
<evidence type="ECO:0000313" key="26">
    <source>
        <dbReference type="EnsemblPlants" id="Bo4g165460.1"/>
    </source>
</evidence>
<evidence type="ECO:0000256" key="22">
    <source>
        <dbReference type="PROSITE-ProRule" id="PRU10141"/>
    </source>
</evidence>
<evidence type="ECO:0000256" key="16">
    <source>
        <dbReference type="ARBA" id="ARBA00022989"/>
    </source>
</evidence>
<sequence length="916" mass="100158">MRLFLLYSLSAFMLLEAYGFSDETDRKALLDFKSQVSKDTQVVLSSWNNTFPLCNWEGVTCGLKHKRVTRLDLGGLQLSGVISPSIGNLSFLISLDLFNNSFGGTIPHEVGNLFRLHFLDLSSNAIEGMIPISIFNCSRLSRLYLDTNHLRGGKLPSSLGNLTSLTEFQLHDNSVEGEIPGDIASLNQMVVFNLAANKFSGGFPNAIYNFSSLEYLLIRNNYFSGSLRTDFGKLLPNLVELYMGYNYFKGAIPATLANISSLQKLLINDNNMTGIKVGLVGGHLPSSLANLSTNLQFLDLQENVISGSIPHGIGNLISLQVLSLGGNMLTGLLTTSIGKLLRLQALDLGYNSISGEIPSSIGNLTRLEKLYLANNTIEGTITRGLNNCTSLLHIVIGFNKLSGTIPQDIMRIQSLLKLDVSGNSLTGSLPEDVGQLKNLVDLWTAHNKLSGQLPQTLGNCLSLETLLLQGNRFDGAFPDIQGLKGLVEVDFSNNSLFGSIPAYLANFSALEYLNLSFNNFEGSVPTEGKFQNVSIVSVFGNKNLCGDGIKDLKLKPCSRGSKHSSRSKHVKIGVSIGISFLLLLLVVASVYLCLFRRRKKHQQTNNPATSTLEVFHERMSYGEIRNATDGFSSGNMIGSGSFGTVFKASFPAENKVVAVKVLNMQRRGAMRSFIAECESLKSIRHRNLVKLLTACSSTDFQGNEFKALVYEFMPNGSLDMLNIAVDVAFVLEYLHVHCFEAIAHCDIKPSNVLLDDDMTAHVSDFGLARLLSFDQESLFNQLSSAGVRGTIGYAAPEYGVGGQPSIHGDVYSFGILLLEMITGKRPTCDFLEGNFSLHSYIKSALPVGVLDITDESILHNGLRVGFPIAECLTMVLEAGLRCSEESSANRLAVSEARKELISVRERFFKTRRTARR</sequence>
<evidence type="ECO:0000256" key="5">
    <source>
        <dbReference type="ARBA" id="ARBA00022475"/>
    </source>
</evidence>
<feature type="chain" id="PRO_5002259000" description="non-specific serine/threonine protein kinase" evidence="24">
    <location>
        <begin position="20"/>
        <end position="916"/>
    </location>
</feature>
<evidence type="ECO:0000256" key="20">
    <source>
        <dbReference type="ARBA" id="ARBA00047899"/>
    </source>
</evidence>
<dbReference type="Proteomes" id="UP000032141">
    <property type="component" value="Chromosome C4"/>
</dbReference>
<comment type="similarity">
    <text evidence="3">Belongs to the protein kinase superfamily. Ser/Thr protein kinase family.</text>
</comment>
<evidence type="ECO:0000256" key="24">
    <source>
        <dbReference type="SAM" id="SignalP"/>
    </source>
</evidence>
<dbReference type="EC" id="2.7.11.1" evidence="4"/>
<reference evidence="26 27" key="1">
    <citation type="journal article" date="2014" name="Genome Biol.">
        <title>Transcriptome and methylome profiling reveals relics of genome dominance in the mesopolyploid Brassica oleracea.</title>
        <authorList>
            <person name="Parkin I.A."/>
            <person name="Koh C."/>
            <person name="Tang H."/>
            <person name="Robinson S.J."/>
            <person name="Kagale S."/>
            <person name="Clarke W.E."/>
            <person name="Town C.D."/>
            <person name="Nixon J."/>
            <person name="Krishnakumar V."/>
            <person name="Bidwell S.L."/>
            <person name="Denoeud F."/>
            <person name="Belcram H."/>
            <person name="Links M.G."/>
            <person name="Just J."/>
            <person name="Clarke C."/>
            <person name="Bender T."/>
            <person name="Huebert T."/>
            <person name="Mason A.S."/>
            <person name="Pires J.C."/>
            <person name="Barker G."/>
            <person name="Moore J."/>
            <person name="Walley P.G."/>
            <person name="Manoli S."/>
            <person name="Batley J."/>
            <person name="Edwards D."/>
            <person name="Nelson M.N."/>
            <person name="Wang X."/>
            <person name="Paterson A.H."/>
            <person name="King G."/>
            <person name="Bancroft I."/>
            <person name="Chalhoub B."/>
            <person name="Sharpe A.G."/>
        </authorList>
    </citation>
    <scope>NUCLEOTIDE SEQUENCE</scope>
    <source>
        <strain evidence="26 27">cv. TO1000</strain>
    </source>
</reference>
<dbReference type="GO" id="GO:0004674">
    <property type="term" value="F:protein serine/threonine kinase activity"/>
    <property type="evidence" value="ECO:0007669"/>
    <property type="project" value="UniProtKB-KW"/>
</dbReference>
<evidence type="ECO:0000256" key="1">
    <source>
        <dbReference type="ARBA" id="ARBA00004162"/>
    </source>
</evidence>
<dbReference type="InterPro" id="IPR011009">
    <property type="entry name" value="Kinase-like_dom_sf"/>
</dbReference>
<dbReference type="InterPro" id="IPR013210">
    <property type="entry name" value="LRR_N_plant-typ"/>
</dbReference>
<reference evidence="26" key="2">
    <citation type="submission" date="2015-03" db="UniProtKB">
        <authorList>
            <consortium name="EnsemblPlants"/>
        </authorList>
    </citation>
    <scope>IDENTIFICATION</scope>
</reference>
<evidence type="ECO:0000256" key="4">
    <source>
        <dbReference type="ARBA" id="ARBA00012513"/>
    </source>
</evidence>
<feature type="binding site" evidence="22">
    <location>
        <position position="660"/>
    </location>
    <ligand>
        <name>ATP</name>
        <dbReference type="ChEBI" id="CHEBI:30616"/>
    </ligand>
</feature>
<keyword evidence="15 22" id="KW-0067">ATP-binding</keyword>
<dbReference type="FunFam" id="3.30.200.20:FF:000432">
    <property type="entry name" value="LRR receptor-like serine/threonine-protein kinase EFR"/>
    <property type="match status" value="1"/>
</dbReference>
<keyword evidence="17 23" id="KW-0472">Membrane</keyword>
<dbReference type="SUPFAM" id="SSF56112">
    <property type="entry name" value="Protein kinase-like (PK-like)"/>
    <property type="match status" value="1"/>
</dbReference>
<evidence type="ECO:0000259" key="25">
    <source>
        <dbReference type="PROSITE" id="PS50011"/>
    </source>
</evidence>
<dbReference type="GO" id="GO:0005886">
    <property type="term" value="C:plasma membrane"/>
    <property type="evidence" value="ECO:0007669"/>
    <property type="project" value="UniProtKB-SubCell"/>
</dbReference>
<dbReference type="STRING" id="109376.A0A0D3C2L6"/>
<proteinExistence type="inferred from homology"/>
<evidence type="ECO:0000256" key="17">
    <source>
        <dbReference type="ARBA" id="ARBA00023136"/>
    </source>
</evidence>
<accession>A0A0D3C2L6</accession>
<evidence type="ECO:0000313" key="27">
    <source>
        <dbReference type="Proteomes" id="UP000032141"/>
    </source>
</evidence>
<keyword evidence="19" id="KW-0325">Glycoprotein</keyword>
<evidence type="ECO:0000256" key="12">
    <source>
        <dbReference type="ARBA" id="ARBA00022737"/>
    </source>
</evidence>
<dbReference type="PANTHER" id="PTHR27008:SF435">
    <property type="entry name" value="PROTEIN KINASE DOMAIN-CONTAINING PROTEIN"/>
    <property type="match status" value="1"/>
</dbReference>
<dbReference type="HOGENOM" id="CLU_000288_22_0_1"/>
<comment type="catalytic activity">
    <reaction evidence="21">
        <text>L-seryl-[protein] + ATP = O-phospho-L-seryl-[protein] + ADP + H(+)</text>
        <dbReference type="Rhea" id="RHEA:17989"/>
        <dbReference type="Rhea" id="RHEA-COMP:9863"/>
        <dbReference type="Rhea" id="RHEA-COMP:11604"/>
        <dbReference type="ChEBI" id="CHEBI:15378"/>
        <dbReference type="ChEBI" id="CHEBI:29999"/>
        <dbReference type="ChEBI" id="CHEBI:30616"/>
        <dbReference type="ChEBI" id="CHEBI:83421"/>
        <dbReference type="ChEBI" id="CHEBI:456216"/>
        <dbReference type="EC" id="2.7.11.1"/>
    </reaction>
</comment>
<comment type="subcellular location">
    <subcellularLocation>
        <location evidence="1">Cell membrane</location>
        <topology evidence="1">Single-pass membrane protein</topology>
    </subcellularLocation>
    <subcellularLocation>
        <location evidence="2">Membrane</location>
        <topology evidence="2">Single-pass type I membrane protein</topology>
    </subcellularLocation>
</comment>
<dbReference type="InterPro" id="IPR055414">
    <property type="entry name" value="LRR_R13L4/SHOC2-like"/>
</dbReference>
<dbReference type="InterPro" id="IPR032675">
    <property type="entry name" value="LRR_dom_sf"/>
</dbReference>
<keyword evidence="13 22" id="KW-0547">Nucleotide-binding</keyword>
<dbReference type="InterPro" id="IPR000719">
    <property type="entry name" value="Prot_kinase_dom"/>
</dbReference>
<evidence type="ECO:0000256" key="21">
    <source>
        <dbReference type="ARBA" id="ARBA00048679"/>
    </source>
</evidence>
<evidence type="ECO:0000256" key="7">
    <source>
        <dbReference type="ARBA" id="ARBA00022553"/>
    </source>
</evidence>
<dbReference type="SUPFAM" id="SSF52058">
    <property type="entry name" value="L domain-like"/>
    <property type="match status" value="2"/>
</dbReference>
<evidence type="ECO:0000256" key="13">
    <source>
        <dbReference type="ARBA" id="ARBA00022741"/>
    </source>
</evidence>
<dbReference type="Pfam" id="PF23598">
    <property type="entry name" value="LRR_14"/>
    <property type="match status" value="1"/>
</dbReference>
<evidence type="ECO:0000256" key="3">
    <source>
        <dbReference type="ARBA" id="ARBA00008684"/>
    </source>
</evidence>
<evidence type="ECO:0000256" key="18">
    <source>
        <dbReference type="ARBA" id="ARBA00023170"/>
    </source>
</evidence>
<dbReference type="SMART" id="SM00369">
    <property type="entry name" value="LRR_TYP"/>
    <property type="match status" value="8"/>
</dbReference>
<evidence type="ECO:0000256" key="8">
    <source>
        <dbReference type="ARBA" id="ARBA00022614"/>
    </source>
</evidence>
<dbReference type="InterPro" id="IPR003591">
    <property type="entry name" value="Leu-rich_rpt_typical-subtyp"/>
</dbReference>
<dbReference type="FunFam" id="3.80.10.10:FF:000288">
    <property type="entry name" value="LRR receptor-like serine/threonine-protein kinase EFR"/>
    <property type="match status" value="1"/>
</dbReference>
<organism evidence="26 27">
    <name type="scientific">Brassica oleracea var. oleracea</name>
    <dbReference type="NCBI Taxonomy" id="109376"/>
    <lineage>
        <taxon>Eukaryota</taxon>
        <taxon>Viridiplantae</taxon>
        <taxon>Streptophyta</taxon>
        <taxon>Embryophyta</taxon>
        <taxon>Tracheophyta</taxon>
        <taxon>Spermatophyta</taxon>
        <taxon>Magnoliopsida</taxon>
        <taxon>eudicotyledons</taxon>
        <taxon>Gunneridae</taxon>
        <taxon>Pentapetalae</taxon>
        <taxon>rosids</taxon>
        <taxon>malvids</taxon>
        <taxon>Brassicales</taxon>
        <taxon>Brassicaceae</taxon>
        <taxon>Brassiceae</taxon>
        <taxon>Brassica</taxon>
    </lineage>
</organism>
<dbReference type="Gene3D" id="1.10.510.10">
    <property type="entry name" value="Transferase(Phosphotransferase) domain 1"/>
    <property type="match status" value="1"/>
</dbReference>
<keyword evidence="18" id="KW-0675">Receptor</keyword>
<dbReference type="EnsemblPlants" id="Bo4g165460.1">
    <property type="protein sequence ID" value="Bo4g165460.1"/>
    <property type="gene ID" value="Bo4g165460"/>
</dbReference>
<protein>
    <recommendedName>
        <fullName evidence="4">non-specific serine/threonine protein kinase</fullName>
        <ecNumber evidence="4">2.7.11.1</ecNumber>
    </recommendedName>
</protein>
<dbReference type="Gene3D" id="3.80.10.10">
    <property type="entry name" value="Ribonuclease Inhibitor"/>
    <property type="match status" value="3"/>
</dbReference>
<keyword evidence="7" id="KW-0597">Phosphoprotein</keyword>
<dbReference type="AlphaFoldDB" id="A0A0D3C2L6"/>
<keyword evidence="14" id="KW-0418">Kinase</keyword>
<evidence type="ECO:0000256" key="6">
    <source>
        <dbReference type="ARBA" id="ARBA00022527"/>
    </source>
</evidence>
<dbReference type="Gramene" id="Bo4g165460.1">
    <property type="protein sequence ID" value="Bo4g165460.1"/>
    <property type="gene ID" value="Bo4g165460"/>
</dbReference>
<dbReference type="InterPro" id="IPR001611">
    <property type="entry name" value="Leu-rich_rpt"/>
</dbReference>
<evidence type="ECO:0000256" key="19">
    <source>
        <dbReference type="ARBA" id="ARBA00023180"/>
    </source>
</evidence>
<keyword evidence="9" id="KW-0808">Transferase</keyword>
<dbReference type="OMA" id="NISPHIG"/>
<dbReference type="PROSITE" id="PS00108">
    <property type="entry name" value="PROTEIN_KINASE_ST"/>
    <property type="match status" value="1"/>
</dbReference>
<evidence type="ECO:0000256" key="9">
    <source>
        <dbReference type="ARBA" id="ARBA00022679"/>
    </source>
</evidence>
<dbReference type="Gene3D" id="3.30.200.20">
    <property type="entry name" value="Phosphorylase Kinase, domain 1"/>
    <property type="match status" value="1"/>
</dbReference>
<feature type="transmembrane region" description="Helical" evidence="23">
    <location>
        <begin position="572"/>
        <end position="594"/>
    </location>
</feature>
<dbReference type="InterPro" id="IPR008271">
    <property type="entry name" value="Ser/Thr_kinase_AS"/>
</dbReference>
<keyword evidence="8" id="KW-0433">Leucine-rich repeat</keyword>
<dbReference type="Pfam" id="PF00560">
    <property type="entry name" value="LRR_1"/>
    <property type="match status" value="4"/>
</dbReference>
<evidence type="ECO:0000256" key="15">
    <source>
        <dbReference type="ARBA" id="ARBA00022840"/>
    </source>
</evidence>
<feature type="signal peptide" evidence="24">
    <location>
        <begin position="1"/>
        <end position="19"/>
    </location>
</feature>
<keyword evidence="12" id="KW-0677">Repeat</keyword>
<name>A0A0D3C2L6_BRAOL</name>
<evidence type="ECO:0000256" key="2">
    <source>
        <dbReference type="ARBA" id="ARBA00004479"/>
    </source>
</evidence>